<keyword evidence="3" id="KW-1185">Reference proteome</keyword>
<dbReference type="Proteomes" id="UP000887116">
    <property type="component" value="Unassembled WGS sequence"/>
</dbReference>
<gene>
    <name evidence="2" type="ORF">TNCT_652951</name>
</gene>
<organism evidence="2 3">
    <name type="scientific">Trichonephila clavata</name>
    <name type="common">Joro spider</name>
    <name type="synonym">Nephila clavata</name>
    <dbReference type="NCBI Taxonomy" id="2740835"/>
    <lineage>
        <taxon>Eukaryota</taxon>
        <taxon>Metazoa</taxon>
        <taxon>Ecdysozoa</taxon>
        <taxon>Arthropoda</taxon>
        <taxon>Chelicerata</taxon>
        <taxon>Arachnida</taxon>
        <taxon>Araneae</taxon>
        <taxon>Araneomorphae</taxon>
        <taxon>Entelegynae</taxon>
        <taxon>Araneoidea</taxon>
        <taxon>Nephilidae</taxon>
        <taxon>Trichonephila</taxon>
    </lineage>
</organism>
<dbReference type="EMBL" id="BMAO01033452">
    <property type="protein sequence ID" value="GFQ89630.1"/>
    <property type="molecule type" value="Genomic_DNA"/>
</dbReference>
<feature type="region of interest" description="Disordered" evidence="1">
    <location>
        <begin position="64"/>
        <end position="96"/>
    </location>
</feature>
<proteinExistence type="predicted"/>
<sequence length="96" mass="10393">MTMKKQNSGSNKTELQFTLHGILRELFLGRLLSLRGRKSPNLLPCDFFSLGTLRSACVQSSSYNPAGTKGSNHPGSGCHSTGNYTKNYGQLSGLQV</sequence>
<protein>
    <submittedName>
        <fullName evidence="2">Uncharacterized protein</fullName>
    </submittedName>
</protein>
<evidence type="ECO:0000313" key="2">
    <source>
        <dbReference type="EMBL" id="GFQ89630.1"/>
    </source>
</evidence>
<dbReference type="AlphaFoldDB" id="A0A8X6KX02"/>
<evidence type="ECO:0000256" key="1">
    <source>
        <dbReference type="SAM" id="MobiDB-lite"/>
    </source>
</evidence>
<reference evidence="2" key="1">
    <citation type="submission" date="2020-07" db="EMBL/GenBank/DDBJ databases">
        <title>Multicomponent nature underlies the extraordinary mechanical properties of spider dragline silk.</title>
        <authorList>
            <person name="Kono N."/>
            <person name="Nakamura H."/>
            <person name="Mori M."/>
            <person name="Yoshida Y."/>
            <person name="Ohtoshi R."/>
            <person name="Malay A.D."/>
            <person name="Moran D.A.P."/>
            <person name="Tomita M."/>
            <person name="Numata K."/>
            <person name="Arakawa K."/>
        </authorList>
    </citation>
    <scope>NUCLEOTIDE SEQUENCE</scope>
</reference>
<comment type="caution">
    <text evidence="2">The sequence shown here is derived from an EMBL/GenBank/DDBJ whole genome shotgun (WGS) entry which is preliminary data.</text>
</comment>
<evidence type="ECO:0000313" key="3">
    <source>
        <dbReference type="Proteomes" id="UP000887116"/>
    </source>
</evidence>
<name>A0A8X6KX02_TRICU</name>
<accession>A0A8X6KX02</accession>